<evidence type="ECO:0000313" key="16">
    <source>
        <dbReference type="Proteomes" id="UP000198287"/>
    </source>
</evidence>
<evidence type="ECO:0000256" key="4">
    <source>
        <dbReference type="ARBA" id="ARBA00022737"/>
    </source>
</evidence>
<accession>A0A226EW87</accession>
<gene>
    <name evidence="15" type="ORF">Fcan01_03837</name>
</gene>
<dbReference type="OrthoDB" id="9984614at2759"/>
<sequence>MTMDISSGGGGLPPSEGGVVVSSAGGSGSGGGGGNNDWGSLDHILPTLDFMGASSISSGHHGSSGSSSSNSSTSSSSKRRTDHRYDSSESSDSGVATLSPSSTTSGDTAPYSPSADSSSSSSDCSSSPDAPSPPRLVPIFKKKQPPSPSLPTSTSIMTAVSAVSAVLAAADHKQRRPSVYTPNTSYSKQQQSKPSPTPPSSSSTSTTTSSTKPSSGGVGKDFLAVALSFHAAQQEEKASKQQQLNNNNNNALTLNKNAAPHLSPQPAVAPTQEDLNKSAVPTKKARLDSGTTNTTPKPLISPTSKSSSSKQQTTMPTTTTPGNNKKVFTMTIPTALQQLSSTLKKAKRKLAEAEKEDEPDVKILGVEVVSLSSSSVEATAVLGGRVCSVAESLKVATTSVSSSILIPGGVVPKGEIVDMCLWRGCCAEVGYNLLEHIQTVHVGSQSKGEVGFVCLWEGCKVFNRKSSSRSWLERHVLYHSGNKPFKCIFPGCGQSFGVQGALERHVNSHMASNCGGALSLAAANRNKIDANSPFKGVGRRKKQRCRKQRLNLGQHVDYFDKRVMELIKHRLASSISSHTTSAHHCTFRGQVLAKRRVAGEEAQLLVQWFPASIIPDEWVPLKEFHPEKTVPLTSLPKDKLPLVFPSLFPTQHIATDKARRKWCPSSSSSLDNGDDDEENEDSDEKVTKTTASLLLLPDEEVNSSVKTSPSSSSSSGSSSSLISSNSSTSQQKVSSKHNNKTAAAVSSSSSSSPSLCSDEDGDEDGDDWALDALLDNLFLTTVSSSSPPSS</sequence>
<feature type="compositionally biased region" description="Low complexity" evidence="13">
    <location>
        <begin position="746"/>
        <end position="756"/>
    </location>
</feature>
<evidence type="ECO:0000256" key="8">
    <source>
        <dbReference type="ARBA" id="ARBA00023015"/>
    </source>
</evidence>
<keyword evidence="3" id="KW-0479">Metal-binding</keyword>
<feature type="compositionally biased region" description="Low complexity" evidence="13">
    <location>
        <begin position="248"/>
        <end position="258"/>
    </location>
</feature>
<feature type="compositionally biased region" description="Polar residues" evidence="13">
    <location>
        <begin position="88"/>
        <end position="107"/>
    </location>
</feature>
<feature type="compositionally biased region" description="Acidic residues" evidence="13">
    <location>
        <begin position="757"/>
        <end position="768"/>
    </location>
</feature>
<feature type="region of interest" description="Disordered" evidence="13">
    <location>
        <begin position="248"/>
        <end position="326"/>
    </location>
</feature>
<dbReference type="EMBL" id="LNIX01000001">
    <property type="protein sequence ID" value="OXA61450.1"/>
    <property type="molecule type" value="Genomic_DNA"/>
</dbReference>
<name>A0A226EW87_FOLCA</name>
<feature type="region of interest" description="Disordered" evidence="13">
    <location>
        <begin position="659"/>
        <end position="768"/>
    </location>
</feature>
<evidence type="ECO:0000256" key="2">
    <source>
        <dbReference type="ARBA" id="ARBA00022491"/>
    </source>
</evidence>
<comment type="caution">
    <text evidence="15">The sequence shown here is derived from an EMBL/GenBank/DDBJ whole genome shotgun (WGS) entry which is preliminary data.</text>
</comment>
<dbReference type="InterPro" id="IPR059034">
    <property type="entry name" value="SH3_AEBP2_C"/>
</dbReference>
<evidence type="ECO:0000256" key="9">
    <source>
        <dbReference type="ARBA" id="ARBA00023163"/>
    </source>
</evidence>
<keyword evidence="9" id="KW-0804">Transcription</keyword>
<evidence type="ECO:0000256" key="12">
    <source>
        <dbReference type="PROSITE-ProRule" id="PRU00042"/>
    </source>
</evidence>
<dbReference type="SMART" id="SM00355">
    <property type="entry name" value="ZnF_C2H2"/>
    <property type="match status" value="2"/>
</dbReference>
<keyword evidence="7" id="KW-0156">Chromatin regulator</keyword>
<dbReference type="GO" id="GO:0006325">
    <property type="term" value="P:chromatin organization"/>
    <property type="evidence" value="ECO:0007669"/>
    <property type="project" value="UniProtKB-KW"/>
</dbReference>
<dbReference type="InterPro" id="IPR013087">
    <property type="entry name" value="Znf_C2H2_type"/>
</dbReference>
<dbReference type="InterPro" id="IPR052130">
    <property type="entry name" value="AEBP2/jing_C2H2-ZnF"/>
</dbReference>
<keyword evidence="16" id="KW-1185">Reference proteome</keyword>
<feature type="domain" description="C2H2-type" evidence="14">
    <location>
        <begin position="485"/>
        <end position="514"/>
    </location>
</feature>
<dbReference type="InterPro" id="IPR036236">
    <property type="entry name" value="Znf_C2H2_sf"/>
</dbReference>
<evidence type="ECO:0000256" key="10">
    <source>
        <dbReference type="ARBA" id="ARBA00023242"/>
    </source>
</evidence>
<evidence type="ECO:0000259" key="14">
    <source>
        <dbReference type="PROSITE" id="PS50157"/>
    </source>
</evidence>
<dbReference type="PANTHER" id="PTHR46541">
    <property type="entry name" value="ZINC FINGER PROTEIN AEBP2"/>
    <property type="match status" value="1"/>
</dbReference>
<evidence type="ECO:0000256" key="7">
    <source>
        <dbReference type="ARBA" id="ARBA00022853"/>
    </source>
</evidence>
<feature type="region of interest" description="Disordered" evidence="13">
    <location>
        <begin position="1"/>
        <end position="154"/>
    </location>
</feature>
<protein>
    <submittedName>
        <fullName evidence="15">Zinc finger protein AEBP2</fullName>
    </submittedName>
</protein>
<dbReference type="SUPFAM" id="SSF57667">
    <property type="entry name" value="beta-beta-alpha zinc fingers"/>
    <property type="match status" value="1"/>
</dbReference>
<comment type="similarity">
    <text evidence="11">Belongs to the AEBP2/jing C2H2-type zinc-finger family.</text>
</comment>
<evidence type="ECO:0000313" key="15">
    <source>
        <dbReference type="EMBL" id="OXA61450.1"/>
    </source>
</evidence>
<feature type="compositionally biased region" description="Gly residues" evidence="13">
    <location>
        <begin position="25"/>
        <end position="36"/>
    </location>
</feature>
<dbReference type="STRING" id="158441.A0A226EW87"/>
<dbReference type="OMA" id="TNEANDH"/>
<feature type="compositionally biased region" description="Acidic residues" evidence="13">
    <location>
        <begin position="672"/>
        <end position="683"/>
    </location>
</feature>
<dbReference type="Proteomes" id="UP000198287">
    <property type="component" value="Unassembled WGS sequence"/>
</dbReference>
<evidence type="ECO:0000256" key="11">
    <source>
        <dbReference type="ARBA" id="ARBA00037930"/>
    </source>
</evidence>
<proteinExistence type="inferred from homology"/>
<dbReference type="GO" id="GO:0035098">
    <property type="term" value="C:ESC/E(Z) complex"/>
    <property type="evidence" value="ECO:0007669"/>
    <property type="project" value="TreeGrafter"/>
</dbReference>
<feature type="compositionally biased region" description="Low complexity" evidence="13">
    <location>
        <begin position="702"/>
        <end position="733"/>
    </location>
</feature>
<organism evidence="15 16">
    <name type="scientific">Folsomia candida</name>
    <name type="common">Springtail</name>
    <dbReference type="NCBI Taxonomy" id="158441"/>
    <lineage>
        <taxon>Eukaryota</taxon>
        <taxon>Metazoa</taxon>
        <taxon>Ecdysozoa</taxon>
        <taxon>Arthropoda</taxon>
        <taxon>Hexapoda</taxon>
        <taxon>Collembola</taxon>
        <taxon>Entomobryomorpha</taxon>
        <taxon>Isotomoidea</taxon>
        <taxon>Isotomidae</taxon>
        <taxon>Proisotominae</taxon>
        <taxon>Folsomia</taxon>
    </lineage>
</organism>
<comment type="subcellular location">
    <subcellularLocation>
        <location evidence="1">Nucleus</location>
    </subcellularLocation>
</comment>
<dbReference type="PROSITE" id="PS50157">
    <property type="entry name" value="ZINC_FINGER_C2H2_2"/>
    <property type="match status" value="1"/>
</dbReference>
<feature type="compositionally biased region" description="Low complexity" evidence="13">
    <location>
        <begin position="109"/>
        <end position="129"/>
    </location>
</feature>
<dbReference type="Pfam" id="PF26014">
    <property type="entry name" value="SH3_AEBP2_C"/>
    <property type="match status" value="1"/>
</dbReference>
<feature type="compositionally biased region" description="Low complexity" evidence="13">
    <location>
        <begin position="184"/>
        <end position="215"/>
    </location>
</feature>
<keyword evidence="5 12" id="KW-0863">Zinc-finger</keyword>
<keyword evidence="10" id="KW-0539">Nucleus</keyword>
<keyword evidence="4" id="KW-0677">Repeat</keyword>
<dbReference type="Gene3D" id="3.30.160.60">
    <property type="entry name" value="Classic Zinc Finger"/>
    <property type="match status" value="2"/>
</dbReference>
<feature type="region of interest" description="Disordered" evidence="13">
    <location>
        <begin position="169"/>
        <end position="219"/>
    </location>
</feature>
<evidence type="ECO:0000256" key="1">
    <source>
        <dbReference type="ARBA" id="ARBA00004123"/>
    </source>
</evidence>
<dbReference type="GO" id="GO:0008270">
    <property type="term" value="F:zinc ion binding"/>
    <property type="evidence" value="ECO:0007669"/>
    <property type="project" value="UniProtKB-KW"/>
</dbReference>
<dbReference type="PROSITE" id="PS00028">
    <property type="entry name" value="ZINC_FINGER_C2H2_1"/>
    <property type="match status" value="1"/>
</dbReference>
<dbReference type="GO" id="GO:0006357">
    <property type="term" value="P:regulation of transcription by RNA polymerase II"/>
    <property type="evidence" value="ECO:0007669"/>
    <property type="project" value="TreeGrafter"/>
</dbReference>
<evidence type="ECO:0000256" key="6">
    <source>
        <dbReference type="ARBA" id="ARBA00022833"/>
    </source>
</evidence>
<reference evidence="15 16" key="1">
    <citation type="submission" date="2015-12" db="EMBL/GenBank/DDBJ databases">
        <title>The genome of Folsomia candida.</title>
        <authorList>
            <person name="Faddeeva A."/>
            <person name="Derks M.F."/>
            <person name="Anvar Y."/>
            <person name="Smit S."/>
            <person name="Van Straalen N."/>
            <person name="Roelofs D."/>
        </authorList>
    </citation>
    <scope>NUCLEOTIDE SEQUENCE [LARGE SCALE GENOMIC DNA]</scope>
    <source>
        <strain evidence="15 16">VU population</strain>
        <tissue evidence="15">Whole body</tissue>
    </source>
</reference>
<evidence type="ECO:0000256" key="13">
    <source>
        <dbReference type="SAM" id="MobiDB-lite"/>
    </source>
</evidence>
<feature type="compositionally biased region" description="Low complexity" evidence="13">
    <location>
        <begin position="54"/>
        <end position="76"/>
    </location>
</feature>
<feature type="compositionally biased region" description="Low complexity" evidence="13">
    <location>
        <begin position="294"/>
        <end position="321"/>
    </location>
</feature>
<keyword evidence="6" id="KW-0862">Zinc</keyword>
<dbReference type="AlphaFoldDB" id="A0A226EW87"/>
<dbReference type="PANTHER" id="PTHR46541:SF1">
    <property type="entry name" value="ZINC FINGER PROTEIN AEBP2"/>
    <property type="match status" value="1"/>
</dbReference>
<evidence type="ECO:0000256" key="3">
    <source>
        <dbReference type="ARBA" id="ARBA00022723"/>
    </source>
</evidence>
<feature type="compositionally biased region" description="Low complexity" evidence="13">
    <location>
        <begin position="13"/>
        <end position="24"/>
    </location>
</feature>
<evidence type="ECO:0000256" key="5">
    <source>
        <dbReference type="ARBA" id="ARBA00022771"/>
    </source>
</evidence>
<keyword evidence="2" id="KW-0678">Repressor</keyword>
<keyword evidence="8" id="KW-0805">Transcription regulation</keyword>